<dbReference type="KEGG" id="mpp:MICPUCDRAFT_54031"/>
<name>C1N8C2_MICPC</name>
<feature type="transmembrane region" description="Helical" evidence="1">
    <location>
        <begin position="122"/>
        <end position="139"/>
    </location>
</feature>
<dbReference type="AlphaFoldDB" id="C1N8C2"/>
<proteinExistence type="predicted"/>
<dbReference type="OMA" id="QHHIAIN"/>
<reference evidence="2 3" key="1">
    <citation type="journal article" date="2009" name="Science">
        <title>Green evolution and dynamic adaptations revealed by genomes of the marine picoeukaryotes Micromonas.</title>
        <authorList>
            <person name="Worden A.Z."/>
            <person name="Lee J.H."/>
            <person name="Mock T."/>
            <person name="Rouze P."/>
            <person name="Simmons M.P."/>
            <person name="Aerts A.L."/>
            <person name="Allen A.E."/>
            <person name="Cuvelier M.L."/>
            <person name="Derelle E."/>
            <person name="Everett M.V."/>
            <person name="Foulon E."/>
            <person name="Grimwood J."/>
            <person name="Gundlach H."/>
            <person name="Henrissat B."/>
            <person name="Napoli C."/>
            <person name="McDonald S.M."/>
            <person name="Parker M.S."/>
            <person name="Rombauts S."/>
            <person name="Salamov A."/>
            <person name="Von Dassow P."/>
            <person name="Badger J.H."/>
            <person name="Coutinho P.M."/>
            <person name="Demir E."/>
            <person name="Dubchak I."/>
            <person name="Gentemann C."/>
            <person name="Eikrem W."/>
            <person name="Gready J.E."/>
            <person name="John U."/>
            <person name="Lanier W."/>
            <person name="Lindquist E.A."/>
            <person name="Lucas S."/>
            <person name="Mayer K.F."/>
            <person name="Moreau H."/>
            <person name="Not F."/>
            <person name="Otillar R."/>
            <person name="Panaud O."/>
            <person name="Pangilinan J."/>
            <person name="Paulsen I."/>
            <person name="Piegu B."/>
            <person name="Poliakov A."/>
            <person name="Robbens S."/>
            <person name="Schmutz J."/>
            <person name="Toulza E."/>
            <person name="Wyss T."/>
            <person name="Zelensky A."/>
            <person name="Zhou K."/>
            <person name="Armbrust E.V."/>
            <person name="Bhattacharya D."/>
            <person name="Goodenough U.W."/>
            <person name="Van de Peer Y."/>
            <person name="Grigoriev I.V."/>
        </authorList>
    </citation>
    <scope>NUCLEOTIDE SEQUENCE [LARGE SCALE GENOMIC DNA]</scope>
    <source>
        <strain evidence="2 3">CCMP1545</strain>
    </source>
</reference>
<keyword evidence="1" id="KW-0812">Transmembrane</keyword>
<sequence>MARSSRGYGVLNGHGATRSRGISSPCCGRRIRATLGACHAILGSVICLAAGVLPTHWNTYLGHLGPAAVMYIFSELERYPGPNTVVAQGWVAILGGGFYVLYDLLFSKCHLDFACTSLREQQHVAVNVLFIAIGVDVVVHRSKFTLSLMGIGFGIFVLLHEQPNRLGVVAHACAGVMLAVFAAARMFGQFDVASKSLYYASYFFFYSQNGFVEMYYGKVNDSAYVLFVLALAVSMNTVVEALDFAFSADDAAEFEIIKLTDDFDDDGGTRAPAE</sequence>
<feature type="transmembrane region" description="Helical" evidence="1">
    <location>
        <begin position="85"/>
        <end position="102"/>
    </location>
</feature>
<accession>C1N8C2</accession>
<keyword evidence="1" id="KW-1133">Transmembrane helix</keyword>
<gene>
    <name evidence="2" type="ORF">MICPUCDRAFT_54031</name>
</gene>
<protein>
    <submittedName>
        <fullName evidence="2">Predicted protein</fullName>
    </submittedName>
</protein>
<feature type="transmembrane region" description="Helical" evidence="1">
    <location>
        <begin position="33"/>
        <end position="51"/>
    </location>
</feature>
<feature type="transmembrane region" description="Helical" evidence="1">
    <location>
        <begin position="222"/>
        <end position="239"/>
    </location>
</feature>
<keyword evidence="1" id="KW-0472">Membrane</keyword>
<evidence type="ECO:0000256" key="1">
    <source>
        <dbReference type="SAM" id="Phobius"/>
    </source>
</evidence>
<keyword evidence="3" id="KW-1185">Reference proteome</keyword>
<evidence type="ECO:0000313" key="3">
    <source>
        <dbReference type="Proteomes" id="UP000001876"/>
    </source>
</evidence>
<feature type="transmembrane region" description="Helical" evidence="1">
    <location>
        <begin position="166"/>
        <end position="184"/>
    </location>
</feature>
<dbReference type="Proteomes" id="UP000001876">
    <property type="component" value="Unassembled WGS sequence"/>
</dbReference>
<dbReference type="RefSeq" id="XP_003064243.1">
    <property type="nucleotide sequence ID" value="XM_003064197.1"/>
</dbReference>
<dbReference type="OrthoDB" id="10484380at2759"/>
<feature type="transmembrane region" description="Helical" evidence="1">
    <location>
        <begin position="196"/>
        <end position="216"/>
    </location>
</feature>
<evidence type="ECO:0000313" key="2">
    <source>
        <dbReference type="EMBL" id="EEH51865.1"/>
    </source>
</evidence>
<dbReference type="GeneID" id="9689498"/>
<feature type="transmembrane region" description="Helical" evidence="1">
    <location>
        <begin position="144"/>
        <end position="160"/>
    </location>
</feature>
<dbReference type="EMBL" id="GG663750">
    <property type="protein sequence ID" value="EEH51865.1"/>
    <property type="molecule type" value="Genomic_DNA"/>
</dbReference>
<organism evidence="3">
    <name type="scientific">Micromonas pusilla (strain CCMP1545)</name>
    <name type="common">Picoplanktonic green alga</name>
    <dbReference type="NCBI Taxonomy" id="564608"/>
    <lineage>
        <taxon>Eukaryota</taxon>
        <taxon>Viridiplantae</taxon>
        <taxon>Chlorophyta</taxon>
        <taxon>Mamiellophyceae</taxon>
        <taxon>Mamiellales</taxon>
        <taxon>Mamiellaceae</taxon>
        <taxon>Micromonas</taxon>
    </lineage>
</organism>